<comment type="caution">
    <text evidence="7">The sequence shown here is derived from an EMBL/GenBank/DDBJ whole genome shotgun (WGS) entry which is preliminary data.</text>
</comment>
<feature type="domain" description="Glucose dehydrogenase C-terminal" evidence="6">
    <location>
        <begin position="200"/>
        <end position="387"/>
    </location>
</feature>
<dbReference type="InterPro" id="IPR031640">
    <property type="entry name" value="Glu_dehyd_C"/>
</dbReference>
<dbReference type="AlphaFoldDB" id="A0A836EUE5"/>
<accession>A0A836EUE5</accession>
<dbReference type="InterPro" id="IPR011032">
    <property type="entry name" value="GroES-like_sf"/>
</dbReference>
<evidence type="ECO:0000313" key="7">
    <source>
        <dbReference type="EMBL" id="KAG5306517.1"/>
    </source>
</evidence>
<evidence type="ECO:0000259" key="6">
    <source>
        <dbReference type="Pfam" id="PF16912"/>
    </source>
</evidence>
<dbReference type="InterPro" id="IPR050129">
    <property type="entry name" value="Zn_alcohol_dh"/>
</dbReference>
<dbReference type="Pfam" id="PF16912">
    <property type="entry name" value="Glu_dehyd_C"/>
    <property type="match status" value="1"/>
</dbReference>
<evidence type="ECO:0000256" key="4">
    <source>
        <dbReference type="ARBA" id="ARBA00023002"/>
    </source>
</evidence>
<keyword evidence="4" id="KW-0560">Oxidoreductase</keyword>
<keyword evidence="2" id="KW-0479">Metal-binding</keyword>
<dbReference type="EMBL" id="JAANHZ010000834">
    <property type="protein sequence ID" value="KAG5306517.1"/>
    <property type="molecule type" value="Genomic_DNA"/>
</dbReference>
<dbReference type="GO" id="GO:0008270">
    <property type="term" value="F:zinc ion binding"/>
    <property type="evidence" value="ECO:0007669"/>
    <property type="project" value="InterPro"/>
</dbReference>
<dbReference type="PANTHER" id="PTHR43401">
    <property type="entry name" value="L-THREONINE 3-DEHYDROGENASE"/>
    <property type="match status" value="1"/>
</dbReference>
<keyword evidence="8" id="KW-1185">Reference proteome</keyword>
<keyword evidence="3" id="KW-0862">Zinc</keyword>
<feature type="non-terminal residue" evidence="7">
    <location>
        <position position="1"/>
    </location>
</feature>
<gene>
    <name evidence="7" type="primary">Ard1</name>
    <name evidence="7" type="ORF">G6Z75_0006085</name>
</gene>
<proteinExistence type="predicted"/>
<dbReference type="InterPro" id="IPR002328">
    <property type="entry name" value="ADH_Zn_CS"/>
</dbReference>
<feature type="domain" description="Alcohol dehydrogenase-like N-terminal" evidence="5">
    <location>
        <begin position="81"/>
        <end position="194"/>
    </location>
</feature>
<name>A0A836EUE5_9HYME</name>
<dbReference type="PROSITE" id="PS00059">
    <property type="entry name" value="ADH_ZINC"/>
    <property type="match status" value="1"/>
</dbReference>
<reference evidence="7" key="1">
    <citation type="submission" date="2020-02" db="EMBL/GenBank/DDBJ databases">
        <title>Relaxed selection underlies rapid genomic changes in the transitions from sociality to social parasitism in ants.</title>
        <authorList>
            <person name="Bi X."/>
        </authorList>
    </citation>
    <scope>NUCLEOTIDE SEQUENCE</scope>
    <source>
        <strain evidence="7">BGI-DK2013a</strain>
        <tissue evidence="7">Whole body</tissue>
    </source>
</reference>
<dbReference type="Gene3D" id="3.90.180.10">
    <property type="entry name" value="Medium-chain alcohol dehydrogenases, catalytic domain"/>
    <property type="match status" value="1"/>
</dbReference>
<evidence type="ECO:0000256" key="3">
    <source>
        <dbReference type="ARBA" id="ARBA00022833"/>
    </source>
</evidence>
<dbReference type="Proteomes" id="UP000667349">
    <property type="component" value="Unassembled WGS sequence"/>
</dbReference>
<feature type="non-terminal residue" evidence="7">
    <location>
        <position position="394"/>
    </location>
</feature>
<dbReference type="PANTHER" id="PTHR43401:SF2">
    <property type="entry name" value="L-THREONINE 3-DEHYDROGENASE"/>
    <property type="match status" value="1"/>
</dbReference>
<evidence type="ECO:0000256" key="2">
    <source>
        <dbReference type="ARBA" id="ARBA00022723"/>
    </source>
</evidence>
<dbReference type="InterPro" id="IPR013154">
    <property type="entry name" value="ADH-like_N"/>
</dbReference>
<evidence type="ECO:0000313" key="8">
    <source>
        <dbReference type="Proteomes" id="UP000667349"/>
    </source>
</evidence>
<dbReference type="Gene3D" id="3.40.50.720">
    <property type="entry name" value="NAD(P)-binding Rossmann-like Domain"/>
    <property type="match status" value="1"/>
</dbReference>
<dbReference type="SUPFAM" id="SSF50129">
    <property type="entry name" value="GroES-like"/>
    <property type="match status" value="1"/>
</dbReference>
<organism evidence="7 8">
    <name type="scientific">Acromyrmex insinuator</name>
    <dbReference type="NCBI Taxonomy" id="230686"/>
    <lineage>
        <taxon>Eukaryota</taxon>
        <taxon>Metazoa</taxon>
        <taxon>Ecdysozoa</taxon>
        <taxon>Arthropoda</taxon>
        <taxon>Hexapoda</taxon>
        <taxon>Insecta</taxon>
        <taxon>Pterygota</taxon>
        <taxon>Neoptera</taxon>
        <taxon>Endopterygota</taxon>
        <taxon>Hymenoptera</taxon>
        <taxon>Apocrita</taxon>
        <taxon>Aculeata</taxon>
        <taxon>Formicoidea</taxon>
        <taxon>Formicidae</taxon>
        <taxon>Myrmicinae</taxon>
        <taxon>Acromyrmex</taxon>
    </lineage>
</organism>
<protein>
    <submittedName>
        <fullName evidence="7">ARD1 dehydrogenase</fullName>
    </submittedName>
</protein>
<dbReference type="InterPro" id="IPR036291">
    <property type="entry name" value="NAD(P)-bd_dom_sf"/>
</dbReference>
<evidence type="ECO:0000259" key="5">
    <source>
        <dbReference type="Pfam" id="PF08240"/>
    </source>
</evidence>
<comment type="cofactor">
    <cofactor evidence="1">
        <name>Zn(2+)</name>
        <dbReference type="ChEBI" id="CHEBI:29105"/>
    </cofactor>
</comment>
<dbReference type="SUPFAM" id="SSF51735">
    <property type="entry name" value="NAD(P)-binding Rossmann-fold domains"/>
    <property type="match status" value="1"/>
</dbReference>
<evidence type="ECO:0000256" key="1">
    <source>
        <dbReference type="ARBA" id="ARBA00001947"/>
    </source>
</evidence>
<dbReference type="GO" id="GO:0016491">
    <property type="term" value="F:oxidoreductase activity"/>
    <property type="evidence" value="ECO:0007669"/>
    <property type="project" value="UniProtKB-KW"/>
</dbReference>
<sequence length="394" mass="43323">MNCTAVAGGSTRDKAIRDPEPTTATYFEAVTLNGPFTLQLKHIEYVHIQVDTDCTMEHLSFNISNKSLTLKKRDTLPKPAANEVRIKVAYSGICGTDLHILEGSFPCKEDGPLTLGHEFVGTIDEVGSEVTTFKIGQRVAVDPNNGCNKCDHCHNANYHYCAYGGINNTIGIFKDGGWATHALVPETQIFLIPDEIEMRQAVLTEPLSCMAHGWDRINPVNVGNKVLVMGAGIIGLLWACLLHLHGLRKTVTISEPQQKRRELASNLDLDYKVKNPTELKEEFDLAVDCCGSAPAMEMAMSFLGHGGRLCVFGVANPKAKLSIEPFQIYKKELSIIGVIVNPYSFCKGLALVQAMSEKYLNYNKLGIKVFSLSQYKEALDALKKGDISKAVFKL</sequence>
<dbReference type="Pfam" id="PF08240">
    <property type="entry name" value="ADH_N"/>
    <property type="match status" value="1"/>
</dbReference>